<name>A0A0E1RV67_COCIM</name>
<feature type="compositionally biased region" description="Basic and acidic residues" evidence="1">
    <location>
        <begin position="88"/>
        <end position="103"/>
    </location>
</feature>
<feature type="domain" description="UspA" evidence="2">
    <location>
        <begin position="152"/>
        <end position="290"/>
    </location>
</feature>
<dbReference type="PANTHER" id="PTHR47815:SF1">
    <property type="entry name" value="UNIVERSAL STRESS PROTEIN A FAMILY PROTEIN C25B2.10"/>
    <property type="match status" value="1"/>
</dbReference>
<evidence type="ECO:0000259" key="2">
    <source>
        <dbReference type="Pfam" id="PF00582"/>
    </source>
</evidence>
<dbReference type="InterPro" id="IPR006016">
    <property type="entry name" value="UspA"/>
</dbReference>
<feature type="compositionally biased region" description="Polar residues" evidence="1">
    <location>
        <begin position="75"/>
        <end position="85"/>
    </location>
</feature>
<dbReference type="Pfam" id="PF00582">
    <property type="entry name" value="Usp"/>
    <property type="match status" value="1"/>
</dbReference>
<dbReference type="KEGG" id="cim:CIMG_07877"/>
<protein>
    <submittedName>
        <fullName evidence="3">Universal stress protein family domain-containing protein</fullName>
    </submittedName>
</protein>
<dbReference type="STRING" id="246410.A0A0E1RV67"/>
<dbReference type="CDD" id="cd23659">
    <property type="entry name" value="USP_At3g01520-like"/>
    <property type="match status" value="1"/>
</dbReference>
<feature type="compositionally biased region" description="Polar residues" evidence="1">
    <location>
        <begin position="54"/>
        <end position="68"/>
    </location>
</feature>
<feature type="compositionally biased region" description="Polar residues" evidence="1">
    <location>
        <begin position="440"/>
        <end position="452"/>
    </location>
</feature>
<feature type="region of interest" description="Disordered" evidence="1">
    <location>
        <begin position="54"/>
        <end position="121"/>
    </location>
</feature>
<feature type="region of interest" description="Disordered" evidence="1">
    <location>
        <begin position="483"/>
        <end position="512"/>
    </location>
</feature>
<dbReference type="GeneID" id="4560611"/>
<feature type="region of interest" description="Disordered" evidence="1">
    <location>
        <begin position="371"/>
        <end position="461"/>
    </location>
</feature>
<dbReference type="AlphaFoldDB" id="A0A0E1RV67"/>
<gene>
    <name evidence="3" type="ORF">CIMG_07877</name>
</gene>
<organism evidence="3 4">
    <name type="scientific">Coccidioides immitis (strain RS)</name>
    <name type="common">Valley fever fungus</name>
    <dbReference type="NCBI Taxonomy" id="246410"/>
    <lineage>
        <taxon>Eukaryota</taxon>
        <taxon>Fungi</taxon>
        <taxon>Dikarya</taxon>
        <taxon>Ascomycota</taxon>
        <taxon>Pezizomycotina</taxon>
        <taxon>Eurotiomycetes</taxon>
        <taxon>Eurotiomycetidae</taxon>
        <taxon>Onygenales</taxon>
        <taxon>Onygenaceae</taxon>
        <taxon>Coccidioides</taxon>
    </lineage>
</organism>
<dbReference type="InParanoid" id="A0A0E1RV67"/>
<reference evidence="4" key="2">
    <citation type="journal article" date="2010" name="Genome Res.">
        <title>Population genomic sequencing of Coccidioides fungi reveals recent hybridization and transposon control.</title>
        <authorList>
            <person name="Neafsey D.E."/>
            <person name="Barker B.M."/>
            <person name="Sharpton T.J."/>
            <person name="Stajich J.E."/>
            <person name="Park D.J."/>
            <person name="Whiston E."/>
            <person name="Hung C.-Y."/>
            <person name="McMahan C."/>
            <person name="White J."/>
            <person name="Sykes S."/>
            <person name="Heiman D."/>
            <person name="Young S."/>
            <person name="Zeng Q."/>
            <person name="Abouelleil A."/>
            <person name="Aftuck L."/>
            <person name="Bessette D."/>
            <person name="Brown A."/>
            <person name="FitzGerald M."/>
            <person name="Lui A."/>
            <person name="Macdonald J.P."/>
            <person name="Priest M."/>
            <person name="Orbach M.J."/>
            <person name="Galgiani J.N."/>
            <person name="Kirkland T.N."/>
            <person name="Cole G.T."/>
            <person name="Birren B.W."/>
            <person name="Henn M.R."/>
            <person name="Taylor J.W."/>
            <person name="Rounsley S.D."/>
        </authorList>
    </citation>
    <scope>GENOME REANNOTATION</scope>
    <source>
        <strain evidence="4">RS</strain>
    </source>
</reference>
<dbReference type="Proteomes" id="UP000001261">
    <property type="component" value="Unassembled WGS sequence"/>
</dbReference>
<dbReference type="PANTHER" id="PTHR47815">
    <property type="entry name" value="UNIVERSAL STRESS PROTEIN A FAMILY PROTEIN C25B2.10"/>
    <property type="match status" value="1"/>
</dbReference>
<accession>A0A0E1RV67</accession>
<evidence type="ECO:0000313" key="3">
    <source>
        <dbReference type="EMBL" id="EAS29131.1"/>
    </source>
</evidence>
<dbReference type="OMA" id="DLHEEHA"/>
<keyword evidence="4" id="KW-1185">Reference proteome</keyword>
<dbReference type="OrthoDB" id="843225at2759"/>
<dbReference type="RefSeq" id="XP_001240714.1">
    <property type="nucleotide sequence ID" value="XM_001240713.2"/>
</dbReference>
<sequence length="512" mass="55636">MIDRNLQLASMSLGYATARAAVILNPMPSISSPPTSPDTSSSALLSDVAPSSYLDGTNLSQTDSSSLSGPDGTQRRPSVQFNTAGSEARLRERVQASTKDRLRTLRRIPSPPPPSSYNRGVSFDTFDNRDAPDFSLTLNYKHKDYQNTWRSRTFLCGADQNDYSDFALEWLIDELVDDGDEIVCLRVVEKDSKIASDTGAEGRRYRKEAENLFEQVIAKNSHDEKAISLVMELAVGKVQDIIQRMIQIYEPAALIVGTRGRSLGGMQGLLPGSVSKYCLQQSPIPVIVVRPSQKREKKKQKRLADPSRRSYNQIMRLSQGKGDHLFDTTSASSSTSRLPEPEEAAAVAEAIGPPPSSITDLHEEHALKRSSGDYISSQASTGGDTESIGQRSTTTMPNPEISSPNLSSAILQGTGLPEAGGMPVGEVGGDDEDYMDDSSRITPMSTMTSEHSFASDPMDELTPVPQINVLHSPMSEYKPETTITIKIPKPSSKQDPHDGAGDGNPTKVENTE</sequence>
<feature type="compositionally biased region" description="Polar residues" evidence="1">
    <location>
        <begin position="327"/>
        <end position="337"/>
    </location>
</feature>
<evidence type="ECO:0000256" key="1">
    <source>
        <dbReference type="SAM" id="MobiDB-lite"/>
    </source>
</evidence>
<dbReference type="VEuPathDB" id="FungiDB:CIMG_07877"/>
<proteinExistence type="predicted"/>
<reference evidence="4" key="1">
    <citation type="journal article" date="2009" name="Genome Res.">
        <title>Comparative genomic analyses of the human fungal pathogens Coccidioides and their relatives.</title>
        <authorList>
            <person name="Sharpton T.J."/>
            <person name="Stajich J.E."/>
            <person name="Rounsley S.D."/>
            <person name="Gardner M.J."/>
            <person name="Wortman J.R."/>
            <person name="Jordar V.S."/>
            <person name="Maiti R."/>
            <person name="Kodira C.D."/>
            <person name="Neafsey D.E."/>
            <person name="Zeng Q."/>
            <person name="Hung C.-Y."/>
            <person name="McMahan C."/>
            <person name="Muszewska A."/>
            <person name="Grynberg M."/>
            <person name="Mandel M.A."/>
            <person name="Kellner E.M."/>
            <person name="Barker B.M."/>
            <person name="Galgiani J.N."/>
            <person name="Orbach M.J."/>
            <person name="Kirkland T.N."/>
            <person name="Cole G.T."/>
            <person name="Henn M.R."/>
            <person name="Birren B.W."/>
            <person name="Taylor J.W."/>
        </authorList>
    </citation>
    <scope>NUCLEOTIDE SEQUENCE [LARGE SCALE GENOMIC DNA]</scope>
    <source>
        <strain evidence="4">RS</strain>
    </source>
</reference>
<dbReference type="InterPro" id="IPR014729">
    <property type="entry name" value="Rossmann-like_a/b/a_fold"/>
</dbReference>
<dbReference type="SUPFAM" id="SSF52402">
    <property type="entry name" value="Adenine nucleotide alpha hydrolases-like"/>
    <property type="match status" value="1"/>
</dbReference>
<feature type="region of interest" description="Disordered" evidence="1">
    <location>
        <begin position="292"/>
        <end position="346"/>
    </location>
</feature>
<dbReference type="EMBL" id="GG704913">
    <property type="protein sequence ID" value="EAS29131.1"/>
    <property type="molecule type" value="Genomic_DNA"/>
</dbReference>
<feature type="compositionally biased region" description="Polar residues" evidence="1">
    <location>
        <begin position="373"/>
        <end position="411"/>
    </location>
</feature>
<evidence type="ECO:0000313" key="4">
    <source>
        <dbReference type="Proteomes" id="UP000001261"/>
    </source>
</evidence>
<dbReference type="Gene3D" id="3.40.50.620">
    <property type="entry name" value="HUPs"/>
    <property type="match status" value="1"/>
</dbReference>